<dbReference type="PANTHER" id="PTHR12677">
    <property type="entry name" value="GOLGI APPARATUS MEMBRANE PROTEIN TVP38-RELATED"/>
    <property type="match status" value="1"/>
</dbReference>
<reference evidence="17" key="1">
    <citation type="journal article" date="2009" name="Rice">
        <title>De Novo Next Generation Sequencing of Plant Genomes.</title>
        <authorList>
            <person name="Rounsley S."/>
            <person name="Marri P.R."/>
            <person name="Yu Y."/>
            <person name="He R."/>
            <person name="Sisneros N."/>
            <person name="Goicoechea J.L."/>
            <person name="Lee S.J."/>
            <person name="Angelova A."/>
            <person name="Kudrna D."/>
            <person name="Luo M."/>
            <person name="Affourtit J."/>
            <person name="Desany B."/>
            <person name="Knight J."/>
            <person name="Niazi F."/>
            <person name="Egholm M."/>
            <person name="Wing R.A."/>
        </authorList>
    </citation>
    <scope>NUCLEOTIDE SEQUENCE [LARGE SCALE GENOMIC DNA]</scope>
    <source>
        <strain evidence="17">cv. IRGC 105608</strain>
    </source>
</reference>
<feature type="domain" description="Trichome birefringence-like N-terminal" evidence="16">
    <location>
        <begin position="84"/>
        <end position="139"/>
    </location>
</feature>
<reference evidence="17" key="2">
    <citation type="submission" date="2015-03" db="UniProtKB">
        <authorList>
            <consortium name="EnsemblPlants"/>
        </authorList>
    </citation>
    <scope>IDENTIFICATION</scope>
</reference>
<dbReference type="GO" id="GO:0000139">
    <property type="term" value="C:Golgi membrane"/>
    <property type="evidence" value="ECO:0007669"/>
    <property type="project" value="UniProtKB-SubCell"/>
</dbReference>
<evidence type="ECO:0000256" key="8">
    <source>
        <dbReference type="ARBA" id="ARBA00022989"/>
    </source>
</evidence>
<evidence type="ECO:0000256" key="11">
    <source>
        <dbReference type="ARBA" id="ARBA00023157"/>
    </source>
</evidence>
<evidence type="ECO:0000256" key="13">
    <source>
        <dbReference type="SAM" id="Phobius"/>
    </source>
</evidence>
<keyword evidence="6 13" id="KW-0812">Transmembrane</keyword>
<evidence type="ECO:0000256" key="6">
    <source>
        <dbReference type="ARBA" id="ARBA00022692"/>
    </source>
</evidence>
<evidence type="ECO:0000256" key="10">
    <source>
        <dbReference type="ARBA" id="ARBA00023136"/>
    </source>
</evidence>
<keyword evidence="18" id="KW-1185">Reference proteome</keyword>
<evidence type="ECO:0000256" key="4">
    <source>
        <dbReference type="ARBA" id="ARBA00022475"/>
    </source>
</evidence>
<dbReference type="AlphaFoldDB" id="A0A0D3GUF7"/>
<feature type="domain" description="Trichome birefringence-like C-terminal" evidence="15">
    <location>
        <begin position="141"/>
        <end position="273"/>
    </location>
</feature>
<dbReference type="Proteomes" id="UP000026960">
    <property type="component" value="Chromosome 7"/>
</dbReference>
<dbReference type="InterPro" id="IPR032816">
    <property type="entry name" value="VTT_dom"/>
</dbReference>
<evidence type="ECO:0000313" key="18">
    <source>
        <dbReference type="Proteomes" id="UP000026960"/>
    </source>
</evidence>
<dbReference type="PaxDb" id="65489-OBART07G24870.1"/>
<comment type="similarity">
    <text evidence="3">Belongs to the PC-esterase family. TBL subfamily.</text>
</comment>
<protein>
    <submittedName>
        <fullName evidence="17">Uncharacterized protein</fullName>
    </submittedName>
</protein>
<organism evidence="17">
    <name type="scientific">Oryza barthii</name>
    <dbReference type="NCBI Taxonomy" id="65489"/>
    <lineage>
        <taxon>Eukaryota</taxon>
        <taxon>Viridiplantae</taxon>
        <taxon>Streptophyta</taxon>
        <taxon>Embryophyta</taxon>
        <taxon>Tracheophyta</taxon>
        <taxon>Spermatophyta</taxon>
        <taxon>Magnoliopsida</taxon>
        <taxon>Liliopsida</taxon>
        <taxon>Poales</taxon>
        <taxon>Poaceae</taxon>
        <taxon>BOP clade</taxon>
        <taxon>Oryzoideae</taxon>
        <taxon>Oryzeae</taxon>
        <taxon>Oryzinae</taxon>
        <taxon>Oryza</taxon>
    </lineage>
</organism>
<dbReference type="InterPro" id="IPR015414">
    <property type="entry name" value="TMEM64"/>
</dbReference>
<dbReference type="InterPro" id="IPR026057">
    <property type="entry name" value="TBL_C"/>
</dbReference>
<comment type="subcellular location">
    <subcellularLocation>
        <location evidence="2">Cell membrane</location>
        <topology evidence="2">Multi-pass membrane protein</topology>
    </subcellularLocation>
    <subcellularLocation>
        <location evidence="1">Golgi apparatus membrane</location>
        <topology evidence="1">Single-pass type II membrane protein</topology>
    </subcellularLocation>
</comment>
<dbReference type="Gramene" id="OBART07G24870.1">
    <property type="protein sequence ID" value="OBART07G24870.1"/>
    <property type="gene ID" value="OBART07G24870"/>
</dbReference>
<sequence>MEMASARSRPAARARQASDQIVAWAACVLVSALSLLLLVAVSSGSGAARLTGEISVLVRTTTTATTTRSSDAVDDVTAVAAAEHCDVVDGEWVRDDDDDERRPLYEPRRCPFVDEGFRCRENGRPDDAFAMWRWQPRHCTLPRFDAKNLLETLRNRRLVFVGDSIGRNQWESMLCMLATGVAGAGDGDGGGDKAAPIYEVNGSPITKHEGALSFRFRDYNCTVEHYRSPYLVRRGRRPPRRAVSSTLQLDAMDARAHRWKDADVVVFNTGHWALAYVPLTVLAVPASILTLGGGYLFGLPVGFVADSIGATIGATAAFLLGRTIGRPYVLSKCKDYPKFQAVAIAIERSGFKIVLLLRLVPLLPFNMLNYLLSVTPVGIGEYMLASWLGMMPITLALVYVGTTLKDLSDVTHGWSEISTTRWILIISGFILSVVLIVCVTRIAKSSLEKALAENGDAGIPQLPVVASPSDLQQPLVIRIDTSNEDHEKLAKCQSRQAINPFDLLPCTAIAGGVIE</sequence>
<keyword evidence="10 13" id="KW-0472">Membrane</keyword>
<evidence type="ECO:0000259" key="14">
    <source>
        <dbReference type="Pfam" id="PF09335"/>
    </source>
</evidence>
<dbReference type="Pfam" id="PF14416">
    <property type="entry name" value="PMR5N"/>
    <property type="match status" value="1"/>
</dbReference>
<dbReference type="PANTHER" id="PTHR12677:SF24">
    <property type="entry name" value="OS07G0655900 PROTEIN"/>
    <property type="match status" value="1"/>
</dbReference>
<accession>A0A0D3GUF7</accession>
<keyword evidence="8 13" id="KW-1133">Transmembrane helix</keyword>
<evidence type="ECO:0000313" key="17">
    <source>
        <dbReference type="EnsemblPlants" id="OBART07G24870.1"/>
    </source>
</evidence>
<proteinExistence type="inferred from homology"/>
<evidence type="ECO:0000256" key="9">
    <source>
        <dbReference type="ARBA" id="ARBA00023034"/>
    </source>
</evidence>
<dbReference type="Pfam" id="PF13839">
    <property type="entry name" value="PC-Esterase"/>
    <property type="match status" value="1"/>
</dbReference>
<dbReference type="GO" id="GO:0005886">
    <property type="term" value="C:plasma membrane"/>
    <property type="evidence" value="ECO:0007669"/>
    <property type="project" value="UniProtKB-SubCell"/>
</dbReference>
<name>A0A0D3GUF7_9ORYZ</name>
<evidence type="ECO:0000256" key="3">
    <source>
        <dbReference type="ARBA" id="ARBA00007727"/>
    </source>
</evidence>
<dbReference type="InterPro" id="IPR025846">
    <property type="entry name" value="TBL_N"/>
</dbReference>
<feature type="domain" description="VTT" evidence="14">
    <location>
        <begin position="284"/>
        <end position="402"/>
    </location>
</feature>
<evidence type="ECO:0000256" key="2">
    <source>
        <dbReference type="ARBA" id="ARBA00004651"/>
    </source>
</evidence>
<dbReference type="EnsemblPlants" id="OBART07G24870.1">
    <property type="protein sequence ID" value="OBART07G24870.1"/>
    <property type="gene ID" value="OBART07G24870"/>
</dbReference>
<dbReference type="STRING" id="65489.A0A0D3GUF7"/>
<evidence type="ECO:0000256" key="1">
    <source>
        <dbReference type="ARBA" id="ARBA00004323"/>
    </source>
</evidence>
<keyword evidence="11" id="KW-1015">Disulfide bond</keyword>
<dbReference type="HOGENOM" id="CLU_529352_0_0_1"/>
<evidence type="ECO:0000256" key="5">
    <source>
        <dbReference type="ARBA" id="ARBA00022679"/>
    </source>
</evidence>
<keyword evidence="4" id="KW-1003">Cell membrane</keyword>
<feature type="transmembrane region" description="Helical" evidence="13">
    <location>
        <begin position="422"/>
        <end position="443"/>
    </location>
</feature>
<feature type="transmembrane region" description="Helical" evidence="13">
    <location>
        <begin position="384"/>
        <end position="402"/>
    </location>
</feature>
<evidence type="ECO:0000259" key="15">
    <source>
        <dbReference type="Pfam" id="PF13839"/>
    </source>
</evidence>
<keyword evidence="5" id="KW-0808">Transferase</keyword>
<keyword evidence="9" id="KW-0333">Golgi apparatus</keyword>
<evidence type="ECO:0000256" key="12">
    <source>
        <dbReference type="ARBA" id="ARBA00023180"/>
    </source>
</evidence>
<keyword evidence="7" id="KW-0735">Signal-anchor</keyword>
<dbReference type="eggNOG" id="KOG3140">
    <property type="taxonomic scope" value="Eukaryota"/>
</dbReference>
<dbReference type="Pfam" id="PF09335">
    <property type="entry name" value="VTT_dom"/>
    <property type="match status" value="1"/>
</dbReference>
<evidence type="ECO:0000256" key="7">
    <source>
        <dbReference type="ARBA" id="ARBA00022968"/>
    </source>
</evidence>
<evidence type="ECO:0000259" key="16">
    <source>
        <dbReference type="Pfam" id="PF14416"/>
    </source>
</evidence>
<dbReference type="GO" id="GO:1990538">
    <property type="term" value="F:xylan O-acetyltransferase activity"/>
    <property type="evidence" value="ECO:0007669"/>
    <property type="project" value="UniProtKB-ARBA"/>
</dbReference>
<keyword evidence="12" id="KW-0325">Glycoprotein</keyword>